<evidence type="ECO:0000256" key="1">
    <source>
        <dbReference type="ARBA" id="ARBA00005466"/>
    </source>
</evidence>
<evidence type="ECO:0000256" key="4">
    <source>
        <dbReference type="ARBA" id="ARBA00023002"/>
    </source>
</evidence>
<evidence type="ECO:0000259" key="6">
    <source>
        <dbReference type="PROSITE" id="PS51387"/>
    </source>
</evidence>
<dbReference type="InterPro" id="IPR050416">
    <property type="entry name" value="FAD-linked_Oxidoreductase"/>
</dbReference>
<protein>
    <recommendedName>
        <fullName evidence="6">FAD-binding PCMH-type domain-containing protein</fullName>
    </recommendedName>
</protein>
<dbReference type="Proteomes" id="UP000182658">
    <property type="component" value="Unassembled WGS sequence"/>
</dbReference>
<dbReference type="InterPro" id="IPR016166">
    <property type="entry name" value="FAD-bd_PCMH"/>
</dbReference>
<proteinExistence type="inferred from homology"/>
<dbReference type="GO" id="GO:0071949">
    <property type="term" value="F:FAD binding"/>
    <property type="evidence" value="ECO:0007669"/>
    <property type="project" value="InterPro"/>
</dbReference>
<keyword evidence="4" id="KW-0560">Oxidoreductase</keyword>
<dbReference type="InterPro" id="IPR027417">
    <property type="entry name" value="P-loop_NTPase"/>
</dbReference>
<dbReference type="Gene3D" id="3.40.462.20">
    <property type="match status" value="1"/>
</dbReference>
<dbReference type="GO" id="GO:0019287">
    <property type="term" value="P:isopentenyl diphosphate biosynthetic process, mevalonate pathway"/>
    <property type="evidence" value="ECO:0007669"/>
    <property type="project" value="UniProtKB-UniPathway"/>
</dbReference>
<gene>
    <name evidence="7" type="ORF">CONLIGDRAFT_629687</name>
</gene>
<dbReference type="Pfam" id="PF00156">
    <property type="entry name" value="Pribosyltran"/>
    <property type="match status" value="1"/>
</dbReference>
<dbReference type="GO" id="GO:0005737">
    <property type="term" value="C:cytoplasm"/>
    <property type="evidence" value="ECO:0007669"/>
    <property type="project" value="InterPro"/>
</dbReference>
<evidence type="ECO:0000313" key="8">
    <source>
        <dbReference type="Proteomes" id="UP000182658"/>
    </source>
</evidence>
<dbReference type="InterPro" id="IPR036318">
    <property type="entry name" value="FAD-bd_PCMH-like_sf"/>
</dbReference>
<dbReference type="InterPro" id="IPR016169">
    <property type="entry name" value="FAD-bd_PCMH_sub2"/>
</dbReference>
<dbReference type="UniPathway" id="UPA00057">
    <property type="reaction ID" value="UER00099"/>
</dbReference>
<evidence type="ECO:0000313" key="7">
    <source>
        <dbReference type="EMBL" id="OIW31994.1"/>
    </source>
</evidence>
<feature type="domain" description="FAD-binding PCMH-type" evidence="6">
    <location>
        <begin position="8"/>
        <end position="192"/>
    </location>
</feature>
<dbReference type="EMBL" id="KV875095">
    <property type="protein sequence ID" value="OIW31994.1"/>
    <property type="molecule type" value="Genomic_DNA"/>
</dbReference>
<dbReference type="SUPFAM" id="SSF53271">
    <property type="entry name" value="PRTase-like"/>
    <property type="match status" value="1"/>
</dbReference>
<dbReference type="PROSITE" id="PS51387">
    <property type="entry name" value="FAD_PCMH"/>
    <property type="match status" value="1"/>
</dbReference>
<organism evidence="7 8">
    <name type="scientific">Coniochaeta ligniaria NRRL 30616</name>
    <dbReference type="NCBI Taxonomy" id="1408157"/>
    <lineage>
        <taxon>Eukaryota</taxon>
        <taxon>Fungi</taxon>
        <taxon>Dikarya</taxon>
        <taxon>Ascomycota</taxon>
        <taxon>Pezizomycotina</taxon>
        <taxon>Sordariomycetes</taxon>
        <taxon>Sordariomycetidae</taxon>
        <taxon>Coniochaetales</taxon>
        <taxon>Coniochaetaceae</taxon>
        <taxon>Coniochaeta</taxon>
    </lineage>
</organism>
<reference evidence="7 8" key="1">
    <citation type="submission" date="2016-10" db="EMBL/GenBank/DDBJ databases">
        <title>Draft genome sequence of Coniochaeta ligniaria NRRL30616, a lignocellulolytic fungus for bioabatement of inhibitors in plant biomass hydrolysates.</title>
        <authorList>
            <consortium name="DOE Joint Genome Institute"/>
            <person name="Jimenez D.J."/>
            <person name="Hector R.E."/>
            <person name="Riley R."/>
            <person name="Sun H."/>
            <person name="Grigoriev I.V."/>
            <person name="Van Elsas J.D."/>
            <person name="Nichols N.N."/>
        </authorList>
    </citation>
    <scope>NUCLEOTIDE SEQUENCE [LARGE SCALE GENOMIC DNA]</scope>
    <source>
        <strain evidence="7 8">NRRL 30616</strain>
    </source>
</reference>
<dbReference type="PANTHER" id="PTHR42973">
    <property type="entry name" value="BINDING OXIDOREDUCTASE, PUTATIVE (AFU_ORTHOLOGUE AFUA_1G17690)-RELATED"/>
    <property type="match status" value="1"/>
</dbReference>
<keyword evidence="2" id="KW-0285">Flavoprotein</keyword>
<evidence type="ECO:0000256" key="3">
    <source>
        <dbReference type="ARBA" id="ARBA00022827"/>
    </source>
</evidence>
<dbReference type="InterPro" id="IPR006094">
    <property type="entry name" value="Oxid_FAD_bind_N"/>
</dbReference>
<name>A0A1J7JW42_9PEZI</name>
<keyword evidence="8" id="KW-1185">Reference proteome</keyword>
<dbReference type="InParanoid" id="A0A1J7JW42"/>
<dbReference type="GO" id="GO:0004631">
    <property type="term" value="F:phosphomevalonate kinase activity"/>
    <property type="evidence" value="ECO:0007669"/>
    <property type="project" value="InterPro"/>
</dbReference>
<dbReference type="CDD" id="cd06223">
    <property type="entry name" value="PRTases_typeI"/>
    <property type="match status" value="1"/>
</dbReference>
<comment type="similarity">
    <text evidence="1">Belongs to the oxygen-dependent FAD-linked oxidoreductase family.</text>
</comment>
<dbReference type="AlphaFoldDB" id="A0A1J7JW42"/>
<dbReference type="InterPro" id="IPR029057">
    <property type="entry name" value="PRTase-like"/>
</dbReference>
<dbReference type="STRING" id="1408157.A0A1J7JW42"/>
<dbReference type="InterPro" id="IPR000836">
    <property type="entry name" value="PRTase_dom"/>
</dbReference>
<evidence type="ECO:0000256" key="5">
    <source>
        <dbReference type="SAM" id="MobiDB-lite"/>
    </source>
</evidence>
<sequence length="847" mass="91601">MVKNREARLHHPAAVVRPTEVRHVQECVRWALNHDVGLTIVGGGHSGHCLVPNVVAVDMGALNEVHIPNTVAGSSLIVAEAGCTTGDIVRKAKAAGLTVPLGSRPSVGAGLWLQGGIGHLARQHGLACDSIVGAVVVSVASGEVLIIGHVPNQHRPSGAVRPDKEADLLWAIKGAGTNFGIVVSVTFGPYPTQTYSVRDWVFPLEDKRKARFLLNDLDEVVARELPRNCSADAYLYSDAGQMHLGVTLFESSTDGSVIADPTGASKRVRSVFARPEDNFRVVDEDGLFDSEMYMSGMHGGHGGGKTSSFKRCVFLKEVGKAKVSDILLAALQARPSPLCYLHLLHGGGTGAVADLAAHSTAFGCRDWDFACVITGVWLRDQDDTEPARAAVRWVYDIVEQLLPVSHGVYGADLGPDPRDAVLATKAFGPNRPRLARLKQTLDPRNVLAFACPLPRAPVEPKLIFAVTGEHGVGKDYFAGVCVSVLSKHTNKSLTVRAVSISYALKRQYAAEGYAELNHLLRDRDCKEEHRAALRKFYKEKMQKQPGLPQEHFRDVVYAADVDVLFITGMRDEAPVASFSHLVPDSKLIEVRVEASEETRRARRGGCSDDNHGDTEKERTAMDHRPGLVFDNDATGNEAAERFINHRLLPLLHEDLQRLADMVRTVPYFPRPGIMFRHVLGITEQPGGLALCTSLLHEHFTGDWAEVGAVVCCEAGGFVYASALASRVDAPLALIRAAGKLPPPTVSVVKSPSHISASLSSDDHREEVIEMGRYAIPRGAKVVVVDDVLATGKTLCAVLQLLGEAAVGADRISVMVVAEFPIHRGRELLRQRGFGRVDIRSLLIFGGA</sequence>
<dbReference type="OrthoDB" id="363185at2759"/>
<dbReference type="InterPro" id="IPR005919">
    <property type="entry name" value="Pmev_kin_anim"/>
</dbReference>
<accession>A0A1J7JW42</accession>
<evidence type="ECO:0000256" key="2">
    <source>
        <dbReference type="ARBA" id="ARBA00022630"/>
    </source>
</evidence>
<dbReference type="Gene3D" id="3.30.465.10">
    <property type="match status" value="1"/>
</dbReference>
<dbReference type="Pfam" id="PF01565">
    <property type="entry name" value="FAD_binding_4"/>
    <property type="match status" value="1"/>
</dbReference>
<dbReference type="PANTHER" id="PTHR42973:SF25">
    <property type="entry name" value="PHOSPHOMEVALONATE KINASE"/>
    <property type="match status" value="1"/>
</dbReference>
<dbReference type="GO" id="GO:0006695">
    <property type="term" value="P:cholesterol biosynthetic process"/>
    <property type="evidence" value="ECO:0007669"/>
    <property type="project" value="InterPro"/>
</dbReference>
<dbReference type="SUPFAM" id="SSF56176">
    <property type="entry name" value="FAD-binding/transporter-associated domain-like"/>
    <property type="match status" value="1"/>
</dbReference>
<dbReference type="Pfam" id="PF04275">
    <property type="entry name" value="P-mevalo_kinase"/>
    <property type="match status" value="1"/>
</dbReference>
<keyword evidence="3" id="KW-0274">FAD</keyword>
<dbReference type="Gene3D" id="3.40.50.2020">
    <property type="match status" value="1"/>
</dbReference>
<dbReference type="GO" id="GO:0016491">
    <property type="term" value="F:oxidoreductase activity"/>
    <property type="evidence" value="ECO:0007669"/>
    <property type="project" value="UniProtKB-KW"/>
</dbReference>
<feature type="region of interest" description="Disordered" evidence="5">
    <location>
        <begin position="598"/>
        <end position="618"/>
    </location>
</feature>
<dbReference type="Gene3D" id="3.40.50.300">
    <property type="entry name" value="P-loop containing nucleotide triphosphate hydrolases"/>
    <property type="match status" value="1"/>
</dbReference>